<name>G3Q860_GASAC</name>
<dbReference type="PANTHER" id="PTHR21501:SF3">
    <property type="entry name" value="PROTEIN FAM161A"/>
    <property type="match status" value="1"/>
</dbReference>
<evidence type="ECO:0000256" key="5">
    <source>
        <dbReference type="ARBA" id="ARBA00022794"/>
    </source>
</evidence>
<evidence type="ECO:0000256" key="1">
    <source>
        <dbReference type="ARBA" id="ARBA00004114"/>
    </source>
</evidence>
<keyword evidence="8" id="KW-0206">Cytoskeleton</keyword>
<feature type="compositionally biased region" description="Basic and acidic residues" evidence="12">
    <location>
        <begin position="129"/>
        <end position="144"/>
    </location>
</feature>
<dbReference type="AlphaFoldDB" id="G3Q860"/>
<dbReference type="InterPro" id="IPR051655">
    <property type="entry name" value="FAM161"/>
</dbReference>
<evidence type="ECO:0000256" key="6">
    <source>
        <dbReference type="ARBA" id="ARBA00023054"/>
    </source>
</evidence>
<feature type="compositionally biased region" description="Low complexity" evidence="12">
    <location>
        <begin position="111"/>
        <end position="124"/>
    </location>
</feature>
<keyword evidence="9" id="KW-0966">Cell projection</keyword>
<organism evidence="13">
    <name type="scientific">Gasterosteus aculeatus</name>
    <name type="common">Three-spined stickleback</name>
    <dbReference type="NCBI Taxonomy" id="69293"/>
    <lineage>
        <taxon>Eukaryota</taxon>
        <taxon>Metazoa</taxon>
        <taxon>Chordata</taxon>
        <taxon>Craniata</taxon>
        <taxon>Vertebrata</taxon>
        <taxon>Euteleostomi</taxon>
        <taxon>Actinopterygii</taxon>
        <taxon>Neopterygii</taxon>
        <taxon>Teleostei</taxon>
        <taxon>Neoteleostei</taxon>
        <taxon>Acanthomorphata</taxon>
        <taxon>Eupercaria</taxon>
        <taxon>Perciformes</taxon>
        <taxon>Cottioidei</taxon>
        <taxon>Gasterosteales</taxon>
        <taxon>Gasterosteidae</taxon>
        <taxon>Gasterosteus</taxon>
    </lineage>
</organism>
<comment type="similarity">
    <text evidence="3">Belongs to the FAM161 family.</text>
</comment>
<feature type="compositionally biased region" description="Basic and acidic residues" evidence="12">
    <location>
        <begin position="182"/>
        <end position="202"/>
    </location>
</feature>
<dbReference type="STRING" id="69293.ENSGACP00000026074"/>
<keyword evidence="7" id="KW-0969">Cilium</keyword>
<keyword evidence="6" id="KW-0175">Coiled coil</keyword>
<dbReference type="eggNOG" id="ENOG502QRC3">
    <property type="taxonomic scope" value="Eukaryota"/>
</dbReference>
<dbReference type="InParanoid" id="G3Q860"/>
<evidence type="ECO:0000256" key="2">
    <source>
        <dbReference type="ARBA" id="ARBA00004120"/>
    </source>
</evidence>
<evidence type="ECO:0000256" key="3">
    <source>
        <dbReference type="ARBA" id="ARBA00006663"/>
    </source>
</evidence>
<dbReference type="InterPro" id="IPR019579">
    <property type="entry name" value="FAM161A/B"/>
</dbReference>
<dbReference type="Bgee" id="ENSGACG00000019737">
    <property type="expression patterns" value="Expressed in camera-type eye"/>
</dbReference>
<dbReference type="Pfam" id="PF10595">
    <property type="entry name" value="FAM161A_B"/>
    <property type="match status" value="1"/>
</dbReference>
<dbReference type="Ensembl" id="ENSGACT00000026125.1">
    <property type="protein sequence ID" value="ENSGACP00000026074.1"/>
    <property type="gene ID" value="ENSGACG00000019737.1"/>
</dbReference>
<evidence type="ECO:0000256" key="10">
    <source>
        <dbReference type="ARBA" id="ARBA00037165"/>
    </source>
</evidence>
<proteinExistence type="inferred from homology"/>
<dbReference type="GO" id="GO:0005929">
    <property type="term" value="C:cilium"/>
    <property type="evidence" value="ECO:0007669"/>
    <property type="project" value="TreeGrafter"/>
</dbReference>
<feature type="region of interest" description="Disordered" evidence="12">
    <location>
        <begin position="66"/>
        <end position="208"/>
    </location>
</feature>
<evidence type="ECO:0000256" key="12">
    <source>
        <dbReference type="SAM" id="MobiDB-lite"/>
    </source>
</evidence>
<evidence type="ECO:0000256" key="8">
    <source>
        <dbReference type="ARBA" id="ARBA00023212"/>
    </source>
</evidence>
<evidence type="ECO:0000313" key="13">
    <source>
        <dbReference type="Ensembl" id="ENSGACP00000026074.1"/>
    </source>
</evidence>
<keyword evidence="5" id="KW-0970">Cilium biogenesis/degradation</keyword>
<accession>G3Q860</accession>
<evidence type="ECO:0000256" key="4">
    <source>
        <dbReference type="ARBA" id="ARBA00022490"/>
    </source>
</evidence>
<keyword evidence="4" id="KW-0963">Cytoplasm</keyword>
<comment type="subcellular location">
    <subcellularLocation>
        <location evidence="2">Cytoplasm</location>
        <location evidence="2">Cytoskeleton</location>
        <location evidence="2">Cilium basal body</location>
    </subcellularLocation>
    <subcellularLocation>
        <location evidence="1">Cytoplasm</location>
        <location evidence="1">Cytoskeleton</location>
        <location evidence="1">Microtubule organizing center</location>
        <location evidence="1">Centrosome</location>
        <location evidence="1">Centriole</location>
    </subcellularLocation>
</comment>
<sequence>ERERLKKEQRQLQPPQPSGEEKVKPFRAKPVPRAVYAAASGEQMKEEQLYRSIKIQMRAQEMLHSAAMPPSMLARRLSDRKKPDVGGGTLRRIRAALGPGAGSDPSLAPVRRSTSSRCSSLSGSLEVLPTKDTDASKKREEAVRYRRRPHPPPPHGSRARGRLSPSPHPNQSPPTPVSLSRKLLEQRKQADEEEERWRERQKQRAKKLQRVVLKRAQANDPHLALSQTQPTKLREFRKQELQRKKEYQQEIKEMQQRVKGRPLLLEQVTQVALIG</sequence>
<dbReference type="GO" id="GO:0044782">
    <property type="term" value="P:cilium organization"/>
    <property type="evidence" value="ECO:0007669"/>
    <property type="project" value="TreeGrafter"/>
</dbReference>
<protein>
    <recommendedName>
        <fullName evidence="11">Protein FAM161A</fullName>
    </recommendedName>
</protein>
<evidence type="ECO:0000256" key="11">
    <source>
        <dbReference type="ARBA" id="ARBA00039949"/>
    </source>
</evidence>
<reference evidence="13" key="2">
    <citation type="submission" date="2024-04" db="UniProtKB">
        <authorList>
            <consortium name="Ensembl"/>
        </authorList>
    </citation>
    <scope>IDENTIFICATION</scope>
</reference>
<evidence type="ECO:0000256" key="7">
    <source>
        <dbReference type="ARBA" id="ARBA00023069"/>
    </source>
</evidence>
<feature type="compositionally biased region" description="Basic and acidic residues" evidence="12">
    <location>
        <begin position="1"/>
        <end position="10"/>
    </location>
</feature>
<dbReference type="PANTHER" id="PTHR21501">
    <property type="entry name" value="PROTEIN FAM-161"/>
    <property type="match status" value="1"/>
</dbReference>
<dbReference type="GO" id="GO:0005814">
    <property type="term" value="C:centriole"/>
    <property type="evidence" value="ECO:0007669"/>
    <property type="project" value="UniProtKB-SubCell"/>
</dbReference>
<evidence type="ECO:0000256" key="9">
    <source>
        <dbReference type="ARBA" id="ARBA00023273"/>
    </source>
</evidence>
<reference evidence="13" key="1">
    <citation type="submission" date="2006-01" db="EMBL/GenBank/DDBJ databases">
        <authorList>
            <person name="Lindblad-Toh K."/>
            <person name="Mauceli E."/>
            <person name="Grabherr M."/>
            <person name="Chang J.L."/>
            <person name="Lander E.S."/>
        </authorList>
    </citation>
    <scope>NUCLEOTIDE SEQUENCE [LARGE SCALE GENOMIC DNA]</scope>
</reference>
<feature type="compositionally biased region" description="Pro residues" evidence="12">
    <location>
        <begin position="166"/>
        <end position="176"/>
    </location>
</feature>
<feature type="region of interest" description="Disordered" evidence="12">
    <location>
        <begin position="1"/>
        <end position="29"/>
    </location>
</feature>
<comment type="function">
    <text evidence="10">Involved in ciliogenesis.</text>
</comment>
<dbReference type="OMA" id="KCEKARM"/>